<protein>
    <submittedName>
        <fullName evidence="11">Chloride channel protein</fullName>
    </submittedName>
</protein>
<evidence type="ECO:0000313" key="12">
    <source>
        <dbReference type="Proteomes" id="UP000249061"/>
    </source>
</evidence>
<feature type="transmembrane region" description="Helical" evidence="10">
    <location>
        <begin position="207"/>
        <end position="232"/>
    </location>
</feature>
<keyword evidence="9" id="KW-0407">Ion channel</keyword>
<comment type="caution">
    <text evidence="11">The sequence shown here is derived from an EMBL/GenBank/DDBJ whole genome shotgun (WGS) entry which is preliminary data.</text>
</comment>
<reference evidence="11 12" key="1">
    <citation type="submission" date="2017-08" db="EMBL/GenBank/DDBJ databases">
        <title>Infants hospitalized years apart are colonized by the same room-sourced microbial strains.</title>
        <authorList>
            <person name="Brooks B."/>
            <person name="Olm M.R."/>
            <person name="Firek B.A."/>
            <person name="Baker R."/>
            <person name="Thomas B.C."/>
            <person name="Morowitz M.J."/>
            <person name="Banfield J.F."/>
        </authorList>
    </citation>
    <scope>NUCLEOTIDE SEQUENCE [LARGE SCALE GENOMIC DNA]</scope>
    <source>
        <strain evidence="11">S2_003_000_R2_14</strain>
    </source>
</reference>
<dbReference type="SUPFAM" id="SSF81340">
    <property type="entry name" value="Clc chloride channel"/>
    <property type="match status" value="1"/>
</dbReference>
<feature type="transmembrane region" description="Helical" evidence="10">
    <location>
        <begin position="464"/>
        <end position="482"/>
    </location>
</feature>
<sequence length="503" mass="53039">MSCSLRARVAFARGHDRMIDRRSFKRFWLEARRRLFQEPVDVALDSSPVDLRIVGRTLFHAVVVGAAAGLVGVLFVRALDSLQLVLLHGLVGYVPLRANGEDAVKAAAHFRWWLVVPVLFAGGLLSGLIMRWAPETRGGGADATLEAYHSGQGHVRNRVLPAKFLASLFTLSSGGAGGREGPTIQIGGAIGALASRLLKVNARERHILLLAGAAAGISAVFRTPLGAALLVVELVYDDGFENDALVPSVLASVVSYAIATTVHPEGVLLAHNRYPFIPAHLPLYGALAIFTSLGAVLFLSLYETSKSFFKGLKVPDHYRPAIGAAFLGLFTLALVFALSKALNVPMRGFGLLGGGYGLVQVAITNAPWLGKGWVAVAFFAGMMVAKAIATSFTVGSGGSAGDFAPSMAMGGLIGGAFGRAARLIFDDPRIDPGAFVLVGMGAFYGGIAHVPLAALVMVCEIAGTYDLLVPAMLAQGIAFIALRQHSLYHSQRKMPRVQPPPGS</sequence>
<feature type="transmembrane region" description="Helical" evidence="10">
    <location>
        <begin position="433"/>
        <end position="458"/>
    </location>
</feature>
<evidence type="ECO:0000256" key="4">
    <source>
        <dbReference type="ARBA" id="ARBA00022989"/>
    </source>
</evidence>
<dbReference type="PANTHER" id="PTHR43427">
    <property type="entry name" value="CHLORIDE CHANNEL PROTEIN CLC-E"/>
    <property type="match status" value="1"/>
</dbReference>
<accession>A0A2W5T8M6</accession>
<dbReference type="PRINTS" id="PR00762">
    <property type="entry name" value="CLCHANNEL"/>
</dbReference>
<keyword evidence="3 10" id="KW-0812">Transmembrane</keyword>
<keyword evidence="7" id="KW-0869">Chloride channel</keyword>
<evidence type="ECO:0000256" key="1">
    <source>
        <dbReference type="ARBA" id="ARBA00004141"/>
    </source>
</evidence>
<keyword evidence="4 10" id="KW-1133">Transmembrane helix</keyword>
<gene>
    <name evidence="11" type="ORF">DI536_16175</name>
</gene>
<dbReference type="InterPro" id="IPR050368">
    <property type="entry name" value="ClC-type_chloride_channel"/>
</dbReference>
<evidence type="ECO:0000256" key="3">
    <source>
        <dbReference type="ARBA" id="ARBA00022692"/>
    </source>
</evidence>
<evidence type="ECO:0000313" key="11">
    <source>
        <dbReference type="EMBL" id="PZR11870.1"/>
    </source>
</evidence>
<keyword evidence="8" id="KW-0868">Chloride</keyword>
<feature type="transmembrane region" description="Helical" evidence="10">
    <location>
        <begin position="283"/>
        <end position="302"/>
    </location>
</feature>
<feature type="transmembrane region" description="Helical" evidence="10">
    <location>
        <begin position="322"/>
        <end position="342"/>
    </location>
</feature>
<dbReference type="Gene3D" id="1.10.3080.10">
    <property type="entry name" value="Clc chloride channel"/>
    <property type="match status" value="1"/>
</dbReference>
<evidence type="ECO:0000256" key="5">
    <source>
        <dbReference type="ARBA" id="ARBA00023065"/>
    </source>
</evidence>
<name>A0A2W5T8M6_9BACT</name>
<evidence type="ECO:0000256" key="2">
    <source>
        <dbReference type="ARBA" id="ARBA00022448"/>
    </source>
</evidence>
<dbReference type="CDD" id="cd00400">
    <property type="entry name" value="Voltage_gated_ClC"/>
    <property type="match status" value="1"/>
</dbReference>
<dbReference type="GO" id="GO:0005254">
    <property type="term" value="F:chloride channel activity"/>
    <property type="evidence" value="ECO:0007669"/>
    <property type="project" value="UniProtKB-KW"/>
</dbReference>
<feature type="transmembrane region" description="Helical" evidence="10">
    <location>
        <begin position="403"/>
        <end position="421"/>
    </location>
</feature>
<keyword evidence="6 10" id="KW-0472">Membrane</keyword>
<dbReference type="Pfam" id="PF00654">
    <property type="entry name" value="Voltage_CLC"/>
    <property type="match status" value="1"/>
</dbReference>
<keyword evidence="2" id="KW-0813">Transport</keyword>
<dbReference type="InterPro" id="IPR014743">
    <property type="entry name" value="Cl-channel_core"/>
</dbReference>
<dbReference type="Proteomes" id="UP000249061">
    <property type="component" value="Unassembled WGS sequence"/>
</dbReference>
<organism evidence="11 12">
    <name type="scientific">Archangium gephyra</name>
    <dbReference type="NCBI Taxonomy" id="48"/>
    <lineage>
        <taxon>Bacteria</taxon>
        <taxon>Pseudomonadati</taxon>
        <taxon>Myxococcota</taxon>
        <taxon>Myxococcia</taxon>
        <taxon>Myxococcales</taxon>
        <taxon>Cystobacterineae</taxon>
        <taxon>Archangiaceae</taxon>
        <taxon>Archangium</taxon>
    </lineage>
</organism>
<proteinExistence type="predicted"/>
<evidence type="ECO:0000256" key="7">
    <source>
        <dbReference type="ARBA" id="ARBA00023173"/>
    </source>
</evidence>
<keyword evidence="5" id="KW-0406">Ion transport</keyword>
<dbReference type="PANTHER" id="PTHR43427:SF6">
    <property type="entry name" value="CHLORIDE CHANNEL PROTEIN CLC-E"/>
    <property type="match status" value="1"/>
</dbReference>
<comment type="subcellular location">
    <subcellularLocation>
        <location evidence="1">Membrane</location>
        <topology evidence="1">Multi-pass membrane protein</topology>
    </subcellularLocation>
</comment>
<dbReference type="AlphaFoldDB" id="A0A2W5T8M6"/>
<dbReference type="EMBL" id="QFQP01000013">
    <property type="protein sequence ID" value="PZR11870.1"/>
    <property type="molecule type" value="Genomic_DNA"/>
</dbReference>
<feature type="transmembrane region" description="Helical" evidence="10">
    <location>
        <begin position="110"/>
        <end position="130"/>
    </location>
</feature>
<feature type="transmembrane region" description="Helical" evidence="10">
    <location>
        <begin position="244"/>
        <end position="262"/>
    </location>
</feature>
<evidence type="ECO:0000256" key="9">
    <source>
        <dbReference type="ARBA" id="ARBA00023303"/>
    </source>
</evidence>
<feature type="transmembrane region" description="Helical" evidence="10">
    <location>
        <begin position="373"/>
        <end position="397"/>
    </location>
</feature>
<evidence type="ECO:0000256" key="6">
    <source>
        <dbReference type="ARBA" id="ARBA00023136"/>
    </source>
</evidence>
<dbReference type="GO" id="GO:0034707">
    <property type="term" value="C:chloride channel complex"/>
    <property type="evidence" value="ECO:0007669"/>
    <property type="project" value="UniProtKB-KW"/>
</dbReference>
<dbReference type="InterPro" id="IPR001807">
    <property type="entry name" value="ClC"/>
</dbReference>
<feature type="transmembrane region" description="Helical" evidence="10">
    <location>
        <begin position="58"/>
        <end position="79"/>
    </location>
</feature>
<evidence type="ECO:0000256" key="8">
    <source>
        <dbReference type="ARBA" id="ARBA00023214"/>
    </source>
</evidence>
<evidence type="ECO:0000256" key="10">
    <source>
        <dbReference type="SAM" id="Phobius"/>
    </source>
</evidence>